<dbReference type="GO" id="GO:0003743">
    <property type="term" value="F:translation initiation factor activity"/>
    <property type="evidence" value="ECO:0007669"/>
    <property type="project" value="InterPro"/>
</dbReference>
<accession>A0A420WP19</accession>
<dbReference type="InterPro" id="IPR053158">
    <property type="entry name" value="CapK_Type1_Caps_Biosynth"/>
</dbReference>
<dbReference type="EMBL" id="RBIG01000001">
    <property type="protein sequence ID" value="RKQ72788.1"/>
    <property type="molecule type" value="Genomic_DNA"/>
</dbReference>
<sequence length="470" mass="51610">MSQTTTNPPAEGDLPAAATRILNLAAQLDAFERLPAAEQERRQANSLRALLRHARDFSPFWRDRLAAAAIDPDRPLREGEPVPELIRDLPVLTRAELQEQGVALRARAPWMAEEGISVARTSGSTGRPVAVERYLPMHRPLYTALGFLDNRWHGRDSRRPIANVRDGSDAVLPVWGPLYDALGHRGTAHCRNMIEHAPEDILAWLAGLDVPYMVTSPILALRLAELSLAGGPRPVGLEQLITFGETVTLESRARVRDAFGARITDRYSCEEVGWIAFQCPAHEQRYHALSASVLVEILDGAGRPCPPGQPGRVVLTALHGLAMPLIRYEIGDYAEWADSAGTCACGRTLPVIGALHGRERSFIRLPDGSLRLARLTGEYWRAIAPVRDYRVVQYSDGQIEAFVEAERKLAPEEADSLRAMLARVLGHPVPAIITQTARIDWGHCWKRQDITRIDTPRGAAGATAATAVPG</sequence>
<protein>
    <submittedName>
        <fullName evidence="1">Phenylacetate-CoA ligase</fullName>
    </submittedName>
</protein>
<dbReference type="SUPFAM" id="SSF56801">
    <property type="entry name" value="Acetyl-CoA synthetase-like"/>
    <property type="match status" value="1"/>
</dbReference>
<proteinExistence type="predicted"/>
<dbReference type="PANTHER" id="PTHR36932:SF1">
    <property type="entry name" value="CAPSULAR POLYSACCHARIDE BIOSYNTHESIS PROTEIN"/>
    <property type="match status" value="1"/>
</dbReference>
<comment type="caution">
    <text evidence="1">The sequence shown here is derived from an EMBL/GenBank/DDBJ whole genome shotgun (WGS) entry which is preliminary data.</text>
</comment>
<dbReference type="OrthoDB" id="580775at2"/>
<name>A0A420WP19_9PROT</name>
<dbReference type="GO" id="GO:0016874">
    <property type="term" value="F:ligase activity"/>
    <property type="evidence" value="ECO:0007669"/>
    <property type="project" value="UniProtKB-KW"/>
</dbReference>
<dbReference type="PROSITE" id="PS01262">
    <property type="entry name" value="IF1A"/>
    <property type="match status" value="1"/>
</dbReference>
<keyword evidence="1" id="KW-0436">Ligase</keyword>
<dbReference type="PANTHER" id="PTHR36932">
    <property type="entry name" value="CAPSULAR POLYSACCHARIDE BIOSYNTHESIS PROTEIN"/>
    <property type="match status" value="1"/>
</dbReference>
<dbReference type="AlphaFoldDB" id="A0A420WP19"/>
<gene>
    <name evidence="1" type="ORF">BCL74_0557</name>
</gene>
<dbReference type="Proteomes" id="UP000277424">
    <property type="component" value="Unassembled WGS sequence"/>
</dbReference>
<dbReference type="Gene3D" id="3.40.50.12780">
    <property type="entry name" value="N-terminal domain of ligase-like"/>
    <property type="match status" value="1"/>
</dbReference>
<reference evidence="1 2" key="1">
    <citation type="submission" date="2018-10" db="EMBL/GenBank/DDBJ databases">
        <title>Comparative analysis of microorganisms from saline springs in Andes Mountain Range, Colombia.</title>
        <authorList>
            <person name="Rubin E."/>
        </authorList>
    </citation>
    <scope>NUCLEOTIDE SEQUENCE [LARGE SCALE GENOMIC DNA]</scope>
    <source>
        <strain evidence="1 2">USBA 36</strain>
    </source>
</reference>
<evidence type="ECO:0000313" key="2">
    <source>
        <dbReference type="Proteomes" id="UP000277424"/>
    </source>
</evidence>
<organism evidence="1 2">
    <name type="scientific">Oceanibaculum indicum</name>
    <dbReference type="NCBI Taxonomy" id="526216"/>
    <lineage>
        <taxon>Bacteria</taxon>
        <taxon>Pseudomonadati</taxon>
        <taxon>Pseudomonadota</taxon>
        <taxon>Alphaproteobacteria</taxon>
        <taxon>Rhodospirillales</taxon>
        <taxon>Oceanibaculaceae</taxon>
        <taxon>Oceanibaculum</taxon>
    </lineage>
</organism>
<dbReference type="InterPro" id="IPR018104">
    <property type="entry name" value="TIF_eIF-1A_CS"/>
</dbReference>
<dbReference type="RefSeq" id="WP_121217375.1">
    <property type="nucleotide sequence ID" value="NZ_RBIG01000001.1"/>
</dbReference>
<dbReference type="InterPro" id="IPR042099">
    <property type="entry name" value="ANL_N_sf"/>
</dbReference>
<evidence type="ECO:0000313" key="1">
    <source>
        <dbReference type="EMBL" id="RKQ72788.1"/>
    </source>
</evidence>